<dbReference type="PROSITE" id="PS50011">
    <property type="entry name" value="PROTEIN_KINASE_DOM"/>
    <property type="match status" value="1"/>
</dbReference>
<dbReference type="Gene3D" id="1.10.510.10">
    <property type="entry name" value="Transferase(Phosphotransferase) domain 1"/>
    <property type="match status" value="1"/>
</dbReference>
<dbReference type="InterPro" id="IPR008271">
    <property type="entry name" value="Ser/Thr_kinase_AS"/>
</dbReference>
<dbReference type="SUPFAM" id="SSF56112">
    <property type="entry name" value="Protein kinase-like (PK-like)"/>
    <property type="match status" value="1"/>
</dbReference>
<dbReference type="GO" id="GO:0005524">
    <property type="term" value="F:ATP binding"/>
    <property type="evidence" value="ECO:0007669"/>
    <property type="project" value="UniProtKB-KW"/>
</dbReference>
<feature type="domain" description="Protein kinase" evidence="8">
    <location>
        <begin position="11"/>
        <end position="270"/>
    </location>
</feature>
<dbReference type="FunFam" id="1.10.510.10:FF:000021">
    <property type="entry name" value="Serine/threonine protein kinase"/>
    <property type="match status" value="1"/>
</dbReference>
<dbReference type="Gene3D" id="3.30.200.20">
    <property type="entry name" value="Phosphorylase Kinase, domain 1"/>
    <property type="match status" value="1"/>
</dbReference>
<feature type="transmembrane region" description="Helical" evidence="7">
    <location>
        <begin position="332"/>
        <end position="352"/>
    </location>
</feature>
<evidence type="ECO:0000256" key="3">
    <source>
        <dbReference type="ARBA" id="ARBA00022741"/>
    </source>
</evidence>
<dbReference type="PROSITE" id="PS00107">
    <property type="entry name" value="PROTEIN_KINASE_ATP"/>
    <property type="match status" value="1"/>
</dbReference>
<sequence length="386" mass="40956">MAEGEVIAGRYRLEGRLGSGGMSTVHLAFDERLQRKVAVKLLAEHLADDPAFISRFRHEALAAARLVHPNVVQVFDFGLDESSHRHFIVMEFVSGSSCAELLRDRGSLPASEVAGFTADCAEGLAYAHRHGVVHRDVKPGNLLVTEGGRVKLADFGIAKATEQASVTQVGSVLGTAAYLAPEQASGEDATPLCDIYALGVVAYQLTTGRLPYDASSLSELVLRQQQEAPPRLDVVDPSVPVDFANAVEQALSLEPSHRPQDAAVFANMLRGHSGEQATSATRILAGADTPQTAMDSPPTTAQRQARPPRNPQRDHQPAAPAPQRKNVAMRRLVAFLTVLALLAAGAGAAIYATSGTKSGVRLQPVSGSNAQQAAQSMRDLIDANTP</sequence>
<proteinExistence type="predicted"/>
<keyword evidence="5" id="KW-0067">ATP-binding</keyword>
<reference evidence="9" key="1">
    <citation type="submission" date="2020-05" db="EMBL/GenBank/DDBJ databases">
        <authorList>
            <person name="Chiriac C."/>
            <person name="Salcher M."/>
            <person name="Ghai R."/>
            <person name="Kavagutti S V."/>
        </authorList>
    </citation>
    <scope>NUCLEOTIDE SEQUENCE</scope>
</reference>
<dbReference type="SMART" id="SM00220">
    <property type="entry name" value="S_TKc"/>
    <property type="match status" value="1"/>
</dbReference>
<protein>
    <submittedName>
        <fullName evidence="9">Unannotated protein</fullName>
    </submittedName>
</protein>
<keyword evidence="3" id="KW-0547">Nucleotide-binding</keyword>
<evidence type="ECO:0000256" key="2">
    <source>
        <dbReference type="ARBA" id="ARBA00022679"/>
    </source>
</evidence>
<keyword evidence="7" id="KW-0812">Transmembrane</keyword>
<gene>
    <name evidence="9" type="ORF">UFOPK3444_00160</name>
</gene>
<evidence type="ECO:0000256" key="1">
    <source>
        <dbReference type="ARBA" id="ARBA00022527"/>
    </source>
</evidence>
<evidence type="ECO:0000259" key="8">
    <source>
        <dbReference type="PROSITE" id="PS50011"/>
    </source>
</evidence>
<dbReference type="CDD" id="cd14014">
    <property type="entry name" value="STKc_PknB_like"/>
    <property type="match status" value="1"/>
</dbReference>
<keyword evidence="2" id="KW-0808">Transferase</keyword>
<dbReference type="PANTHER" id="PTHR43289">
    <property type="entry name" value="MITOGEN-ACTIVATED PROTEIN KINASE KINASE KINASE 20-RELATED"/>
    <property type="match status" value="1"/>
</dbReference>
<feature type="region of interest" description="Disordered" evidence="6">
    <location>
        <begin position="359"/>
        <end position="386"/>
    </location>
</feature>
<feature type="compositionally biased region" description="Polar residues" evidence="6">
    <location>
        <begin position="289"/>
        <end position="300"/>
    </location>
</feature>
<evidence type="ECO:0000256" key="7">
    <source>
        <dbReference type="SAM" id="Phobius"/>
    </source>
</evidence>
<dbReference type="InterPro" id="IPR000719">
    <property type="entry name" value="Prot_kinase_dom"/>
</dbReference>
<keyword evidence="7" id="KW-0472">Membrane</keyword>
<name>A0A6J7CSF5_9ZZZZ</name>
<dbReference type="Pfam" id="PF00069">
    <property type="entry name" value="Pkinase"/>
    <property type="match status" value="1"/>
</dbReference>
<dbReference type="AlphaFoldDB" id="A0A6J7CSF5"/>
<dbReference type="PROSITE" id="PS00108">
    <property type="entry name" value="PROTEIN_KINASE_ST"/>
    <property type="match status" value="1"/>
</dbReference>
<keyword evidence="7" id="KW-1133">Transmembrane helix</keyword>
<dbReference type="EMBL" id="CAFBLU010000002">
    <property type="protein sequence ID" value="CAB4860791.1"/>
    <property type="molecule type" value="Genomic_DNA"/>
</dbReference>
<feature type="compositionally biased region" description="Polar residues" evidence="6">
    <location>
        <begin position="365"/>
        <end position="375"/>
    </location>
</feature>
<keyword evidence="1" id="KW-0723">Serine/threonine-protein kinase</keyword>
<keyword evidence="4" id="KW-0418">Kinase</keyword>
<evidence type="ECO:0000256" key="6">
    <source>
        <dbReference type="SAM" id="MobiDB-lite"/>
    </source>
</evidence>
<dbReference type="PANTHER" id="PTHR43289:SF34">
    <property type="entry name" value="SERINE_THREONINE-PROTEIN KINASE YBDM-RELATED"/>
    <property type="match status" value="1"/>
</dbReference>
<evidence type="ECO:0000256" key="4">
    <source>
        <dbReference type="ARBA" id="ARBA00022777"/>
    </source>
</evidence>
<dbReference type="InterPro" id="IPR017441">
    <property type="entry name" value="Protein_kinase_ATP_BS"/>
</dbReference>
<feature type="region of interest" description="Disordered" evidence="6">
    <location>
        <begin position="288"/>
        <end position="325"/>
    </location>
</feature>
<dbReference type="GO" id="GO:0004674">
    <property type="term" value="F:protein serine/threonine kinase activity"/>
    <property type="evidence" value="ECO:0007669"/>
    <property type="project" value="UniProtKB-KW"/>
</dbReference>
<organism evidence="9">
    <name type="scientific">freshwater metagenome</name>
    <dbReference type="NCBI Taxonomy" id="449393"/>
    <lineage>
        <taxon>unclassified sequences</taxon>
        <taxon>metagenomes</taxon>
        <taxon>ecological metagenomes</taxon>
    </lineage>
</organism>
<evidence type="ECO:0000256" key="5">
    <source>
        <dbReference type="ARBA" id="ARBA00022840"/>
    </source>
</evidence>
<evidence type="ECO:0000313" key="9">
    <source>
        <dbReference type="EMBL" id="CAB4860791.1"/>
    </source>
</evidence>
<dbReference type="FunFam" id="3.30.200.20:FF:000035">
    <property type="entry name" value="Serine/threonine protein kinase Stk1"/>
    <property type="match status" value="1"/>
</dbReference>
<dbReference type="InterPro" id="IPR011009">
    <property type="entry name" value="Kinase-like_dom_sf"/>
</dbReference>
<accession>A0A6J7CSF5</accession>